<dbReference type="Pfam" id="PF01590">
    <property type="entry name" value="GAF"/>
    <property type="match status" value="1"/>
</dbReference>
<dbReference type="SMART" id="SM00086">
    <property type="entry name" value="PAC"/>
    <property type="match status" value="1"/>
</dbReference>
<keyword evidence="14" id="KW-0157">Chromophore</keyword>
<dbReference type="Pfam" id="PF08447">
    <property type="entry name" value="PAS_3"/>
    <property type="match status" value="1"/>
</dbReference>
<dbReference type="SUPFAM" id="SSF55874">
    <property type="entry name" value="ATPase domain of HSP90 chaperone/DNA topoisomerase II/histidine kinase"/>
    <property type="match status" value="1"/>
</dbReference>
<evidence type="ECO:0000256" key="2">
    <source>
        <dbReference type="ARBA" id="ARBA00012438"/>
    </source>
</evidence>
<keyword evidence="5" id="KW-0597">Phosphoprotein</keyword>
<keyword evidence="8" id="KW-0288">FMN</keyword>
<keyword evidence="11" id="KW-0547">Nucleotide-binding</keyword>
<gene>
    <name evidence="19" type="ORF">GGR24_003466</name>
</gene>
<evidence type="ECO:0000256" key="15">
    <source>
        <dbReference type="ARBA" id="ARBA00023026"/>
    </source>
</evidence>
<organism evidence="19 20">
    <name type="scientific">Hansschlegelia beijingensis</name>
    <dbReference type="NCBI Taxonomy" id="1133344"/>
    <lineage>
        <taxon>Bacteria</taxon>
        <taxon>Pseudomonadati</taxon>
        <taxon>Pseudomonadota</taxon>
        <taxon>Alphaproteobacteria</taxon>
        <taxon>Hyphomicrobiales</taxon>
        <taxon>Methylopilaceae</taxon>
        <taxon>Hansschlegelia</taxon>
    </lineage>
</organism>
<dbReference type="InterPro" id="IPR001610">
    <property type="entry name" value="PAC"/>
</dbReference>
<evidence type="ECO:0000256" key="13">
    <source>
        <dbReference type="ARBA" id="ARBA00022840"/>
    </source>
</evidence>
<evidence type="ECO:0000313" key="19">
    <source>
        <dbReference type="EMBL" id="MBB3974777.1"/>
    </source>
</evidence>
<name>A0A7W6GH60_9HYPH</name>
<dbReference type="PROSITE" id="PS50113">
    <property type="entry name" value="PAC"/>
    <property type="match status" value="1"/>
</dbReference>
<dbReference type="InterPro" id="IPR036890">
    <property type="entry name" value="HATPase_C_sf"/>
</dbReference>
<evidence type="ECO:0000256" key="4">
    <source>
        <dbReference type="ARBA" id="ARBA00022543"/>
    </source>
</evidence>
<keyword evidence="10" id="KW-0677">Repeat</keyword>
<dbReference type="GO" id="GO:0005524">
    <property type="term" value="F:ATP binding"/>
    <property type="evidence" value="ECO:0007669"/>
    <property type="project" value="UniProtKB-KW"/>
</dbReference>
<evidence type="ECO:0000256" key="14">
    <source>
        <dbReference type="ARBA" id="ARBA00022991"/>
    </source>
</evidence>
<dbReference type="SMART" id="SM00911">
    <property type="entry name" value="HWE_HK"/>
    <property type="match status" value="1"/>
</dbReference>
<dbReference type="SMART" id="SM00065">
    <property type="entry name" value="GAF"/>
    <property type="match status" value="1"/>
</dbReference>
<dbReference type="Proteomes" id="UP000528964">
    <property type="component" value="Unassembled WGS sequence"/>
</dbReference>
<comment type="catalytic activity">
    <reaction evidence="1">
        <text>ATP + protein L-histidine = ADP + protein N-phospho-L-histidine.</text>
        <dbReference type="EC" id="2.7.13.3"/>
    </reaction>
</comment>
<dbReference type="InterPro" id="IPR035965">
    <property type="entry name" value="PAS-like_dom_sf"/>
</dbReference>
<comment type="caution">
    <text evidence="19">The sequence shown here is derived from an EMBL/GenBank/DDBJ whole genome shotgun (WGS) entry which is preliminary data.</text>
</comment>
<dbReference type="InterPro" id="IPR011102">
    <property type="entry name" value="Sig_transdc_His_kinase_HWE"/>
</dbReference>
<dbReference type="GO" id="GO:0009881">
    <property type="term" value="F:photoreceptor activity"/>
    <property type="evidence" value="ECO:0007669"/>
    <property type="project" value="UniProtKB-KW"/>
</dbReference>
<keyword evidence="12" id="KW-0418">Kinase</keyword>
<feature type="domain" description="PAC" evidence="18">
    <location>
        <begin position="394"/>
        <end position="446"/>
    </location>
</feature>
<evidence type="ECO:0000256" key="16">
    <source>
        <dbReference type="ARBA" id="ARBA00023170"/>
    </source>
</evidence>
<dbReference type="PROSITE" id="PS50112">
    <property type="entry name" value="PAS"/>
    <property type="match status" value="1"/>
</dbReference>
<evidence type="ECO:0000256" key="3">
    <source>
        <dbReference type="ARBA" id="ARBA00021740"/>
    </source>
</evidence>
<dbReference type="PANTHER" id="PTHR41523:SF7">
    <property type="entry name" value="HISTIDINE KINASE"/>
    <property type="match status" value="1"/>
</dbReference>
<dbReference type="SUPFAM" id="SSF55785">
    <property type="entry name" value="PYP-like sensor domain (PAS domain)"/>
    <property type="match status" value="2"/>
</dbReference>
<evidence type="ECO:0000256" key="8">
    <source>
        <dbReference type="ARBA" id="ARBA00022643"/>
    </source>
</evidence>
<evidence type="ECO:0000256" key="9">
    <source>
        <dbReference type="ARBA" id="ARBA00022679"/>
    </source>
</evidence>
<dbReference type="InterPro" id="IPR013656">
    <property type="entry name" value="PAS_4"/>
</dbReference>
<keyword evidence="4" id="KW-0600">Photoreceptor protein</keyword>
<proteinExistence type="predicted"/>
<evidence type="ECO:0000313" key="20">
    <source>
        <dbReference type="Proteomes" id="UP000528964"/>
    </source>
</evidence>
<dbReference type="EC" id="2.7.13.3" evidence="2"/>
<dbReference type="Gene3D" id="3.30.450.40">
    <property type="match status" value="1"/>
</dbReference>
<evidence type="ECO:0000256" key="6">
    <source>
        <dbReference type="ARBA" id="ARBA00022606"/>
    </source>
</evidence>
<evidence type="ECO:0000256" key="11">
    <source>
        <dbReference type="ARBA" id="ARBA00022741"/>
    </source>
</evidence>
<dbReference type="Pfam" id="PF08448">
    <property type="entry name" value="PAS_4"/>
    <property type="match status" value="1"/>
</dbReference>
<dbReference type="AlphaFoldDB" id="A0A7W6GH60"/>
<dbReference type="Gene3D" id="3.30.565.10">
    <property type="entry name" value="Histidine kinase-like ATPase, C-terminal domain"/>
    <property type="match status" value="1"/>
</dbReference>
<dbReference type="InterPro" id="IPR013655">
    <property type="entry name" value="PAS_fold_3"/>
</dbReference>
<evidence type="ECO:0000256" key="5">
    <source>
        <dbReference type="ARBA" id="ARBA00022553"/>
    </source>
</evidence>
<evidence type="ECO:0000256" key="10">
    <source>
        <dbReference type="ARBA" id="ARBA00022737"/>
    </source>
</evidence>
<dbReference type="InterPro" id="IPR003018">
    <property type="entry name" value="GAF"/>
</dbReference>
<evidence type="ECO:0000259" key="18">
    <source>
        <dbReference type="PROSITE" id="PS50113"/>
    </source>
</evidence>
<feature type="domain" description="PAS" evidence="17">
    <location>
        <begin position="321"/>
        <end position="391"/>
    </location>
</feature>
<keyword evidence="15" id="KW-0843">Virulence</keyword>
<dbReference type="NCBIfam" id="TIGR00229">
    <property type="entry name" value="sensory_box"/>
    <property type="match status" value="1"/>
</dbReference>
<keyword evidence="13" id="KW-0067">ATP-binding</keyword>
<reference evidence="19 20" key="1">
    <citation type="submission" date="2020-08" db="EMBL/GenBank/DDBJ databases">
        <title>Genomic Encyclopedia of Type Strains, Phase IV (KMG-IV): sequencing the most valuable type-strain genomes for metagenomic binning, comparative biology and taxonomic classification.</title>
        <authorList>
            <person name="Goeker M."/>
        </authorList>
    </citation>
    <scope>NUCLEOTIDE SEQUENCE [LARGE SCALE GENOMIC DNA]</scope>
    <source>
        <strain evidence="19 20">DSM 25481</strain>
    </source>
</reference>
<keyword evidence="7" id="KW-0285">Flavoprotein</keyword>
<sequence>MARRLEGFDWSGSPLGSPSAWPGELKAALGICLHSSVPTAIYWGPELRLLYNDAWMPVAGELHPWAIGRPAAEVWASIWPIVGPQFEHVMQTGKGFSTSDQMLPLQRDGETAETYWDYSFTPIFDSSGRVAGVFNQGLETTARVLAQRAQDFALELRDRLRDLTSGEKDAAAGLSIILERLGRHLGLARVGYSVVEGEVAHVAGSWRKPAMQDVANGKFRLPDFGGPVMAEMLSGRTVSSADVLKDARFSAEAVANLRRFGVRANAIAPVVRNGRAIAFLFMDDDKPRRWSPHETDLARETAERIWVALDRAETMARLRENERRFAAIFGEAGVGLSEVDDKGAFIRINPSMARILGRSVDEASGLTISQVTHPDDLALTDRRLAEAHESGEPYSIEKRYVRPDGSYVWAQTNVTRLLDDKGKVNGFFSVTTDVTERKEQERIRAWLLAELNHRVKNNLATVQALAHQTRATTSSVDEFERVFNARLMALSHAHNLLMRETWTSAPLADLVTATLAPYGSAEPDRIVSGGPDVRLAPTAAVTFSLALHELATNAAKFGALSRAGGRVSVTWNMQDVADRAGIRIAWREADGPPVEAPQRRGFGLRLIERGAPAELGGEAKLEFTPTGVACVFQFPLSQKVMLP</sequence>
<protein>
    <recommendedName>
        <fullName evidence="3">Blue-light-activated histidine kinase</fullName>
        <ecNumber evidence="2">2.7.13.3</ecNumber>
    </recommendedName>
</protein>
<dbReference type="InterPro" id="IPR000700">
    <property type="entry name" value="PAS-assoc_C"/>
</dbReference>
<dbReference type="PANTHER" id="PTHR41523">
    <property type="entry name" value="TWO-COMPONENT SYSTEM SENSOR PROTEIN"/>
    <property type="match status" value="1"/>
</dbReference>
<dbReference type="EMBL" id="JACIDR010000008">
    <property type="protein sequence ID" value="MBB3974777.1"/>
    <property type="molecule type" value="Genomic_DNA"/>
</dbReference>
<dbReference type="Gene3D" id="3.30.450.20">
    <property type="entry name" value="PAS domain"/>
    <property type="match status" value="2"/>
</dbReference>
<keyword evidence="16" id="KW-0675">Receptor</keyword>
<keyword evidence="20" id="KW-1185">Reference proteome</keyword>
<dbReference type="CDD" id="cd00130">
    <property type="entry name" value="PAS"/>
    <property type="match status" value="1"/>
</dbReference>
<dbReference type="GO" id="GO:0004673">
    <property type="term" value="F:protein histidine kinase activity"/>
    <property type="evidence" value="ECO:0007669"/>
    <property type="project" value="UniProtKB-EC"/>
</dbReference>
<evidence type="ECO:0000256" key="1">
    <source>
        <dbReference type="ARBA" id="ARBA00000085"/>
    </source>
</evidence>
<evidence type="ECO:0000259" key="17">
    <source>
        <dbReference type="PROSITE" id="PS50112"/>
    </source>
</evidence>
<dbReference type="SMART" id="SM00091">
    <property type="entry name" value="PAS"/>
    <property type="match status" value="1"/>
</dbReference>
<evidence type="ECO:0000256" key="12">
    <source>
        <dbReference type="ARBA" id="ARBA00022777"/>
    </source>
</evidence>
<dbReference type="InterPro" id="IPR000014">
    <property type="entry name" value="PAS"/>
</dbReference>
<evidence type="ECO:0000256" key="7">
    <source>
        <dbReference type="ARBA" id="ARBA00022630"/>
    </source>
</evidence>
<dbReference type="InterPro" id="IPR029016">
    <property type="entry name" value="GAF-like_dom_sf"/>
</dbReference>
<dbReference type="RefSeq" id="WP_183396634.1">
    <property type="nucleotide sequence ID" value="NZ_JACIDR010000008.1"/>
</dbReference>
<keyword evidence="6" id="KW-0716">Sensory transduction</keyword>
<accession>A0A7W6GH60</accession>
<dbReference type="Pfam" id="PF07536">
    <property type="entry name" value="HWE_HK"/>
    <property type="match status" value="1"/>
</dbReference>
<dbReference type="SUPFAM" id="SSF55781">
    <property type="entry name" value="GAF domain-like"/>
    <property type="match status" value="1"/>
</dbReference>
<keyword evidence="9" id="KW-0808">Transferase</keyword>